<keyword evidence="6" id="KW-1185">Reference proteome</keyword>
<accession>A0A2T2P1G3</accession>
<dbReference type="OrthoDB" id="1606438at2759"/>
<gene>
    <name evidence="5" type="ORF">BS50DRAFT_570826</name>
</gene>
<sequence>MVEIRAPQSNAHGRLHELAEILHVNANEIESYLEEKNLPYPSFDIGASESLPPELEDKQHELLEAADELVALVQGPKQHLSTFAQEHNKTTSLHVIIRFKIASAVPLLSTTTFTELARSTGLMEHDLTQILRHAMTYRIFSEPSPGVVAHTAASRLLVTSPNLVNFIGIALDELLPSATRLVDAMQKWPNSQEPNEAGFNLAKGTSEPMFVVMNRDSDRATEFAGSMNIFLESPPFSPQHLIRGYEWSHVKKVVDIGGSSGSIATALAMEFEDIQFVVQDHPHAIQAAKVPHNVANRVKMMAHDMFCEQPILDADIYLLRFVLHDWSDAYAAKVLNRLVPALESNQNGGKRILINDACLPDWGTMSLYDQRFLRATSITMREIQNGRERDREDWNRVLQLADPRLVLKEVRTPEGSALSLLVVELENRTL</sequence>
<protein>
    <submittedName>
        <fullName evidence="5">Putative O-methyltransferase</fullName>
    </submittedName>
</protein>
<proteinExistence type="predicted"/>
<dbReference type="SUPFAM" id="SSF46785">
    <property type="entry name" value="Winged helix' DNA-binding domain"/>
    <property type="match status" value="1"/>
</dbReference>
<dbReference type="PANTHER" id="PTHR43712">
    <property type="entry name" value="PUTATIVE (AFU_ORTHOLOGUE AFUA_4G14580)-RELATED"/>
    <property type="match status" value="1"/>
</dbReference>
<keyword evidence="1 5" id="KW-0489">Methyltransferase</keyword>
<evidence type="ECO:0000256" key="1">
    <source>
        <dbReference type="ARBA" id="ARBA00022603"/>
    </source>
</evidence>
<dbReference type="Proteomes" id="UP000240883">
    <property type="component" value="Unassembled WGS sequence"/>
</dbReference>
<evidence type="ECO:0000256" key="3">
    <source>
        <dbReference type="ARBA" id="ARBA00022691"/>
    </source>
</evidence>
<dbReference type="GO" id="GO:0008171">
    <property type="term" value="F:O-methyltransferase activity"/>
    <property type="evidence" value="ECO:0007669"/>
    <property type="project" value="InterPro"/>
</dbReference>
<dbReference type="STRING" id="1448308.A0A2T2P1G3"/>
<keyword evidence="3" id="KW-0949">S-adenosyl-L-methionine</keyword>
<dbReference type="EMBL" id="KZ678131">
    <property type="protein sequence ID" value="PSN71469.1"/>
    <property type="molecule type" value="Genomic_DNA"/>
</dbReference>
<evidence type="ECO:0000256" key="2">
    <source>
        <dbReference type="ARBA" id="ARBA00022679"/>
    </source>
</evidence>
<evidence type="ECO:0000259" key="4">
    <source>
        <dbReference type="Pfam" id="PF00891"/>
    </source>
</evidence>
<dbReference type="InterPro" id="IPR036390">
    <property type="entry name" value="WH_DNA-bd_sf"/>
</dbReference>
<dbReference type="InterPro" id="IPR036388">
    <property type="entry name" value="WH-like_DNA-bd_sf"/>
</dbReference>
<keyword evidence="2 5" id="KW-0808">Transferase</keyword>
<dbReference type="Gene3D" id="3.40.50.150">
    <property type="entry name" value="Vaccinia Virus protein VP39"/>
    <property type="match status" value="1"/>
</dbReference>
<name>A0A2T2P1G3_CORCC</name>
<dbReference type="AlphaFoldDB" id="A0A2T2P1G3"/>
<dbReference type="PANTHER" id="PTHR43712:SF5">
    <property type="entry name" value="O-METHYLTRANSFERASE ASQN-RELATED"/>
    <property type="match status" value="1"/>
</dbReference>
<dbReference type="GO" id="GO:0032259">
    <property type="term" value="P:methylation"/>
    <property type="evidence" value="ECO:0007669"/>
    <property type="project" value="UniProtKB-KW"/>
</dbReference>
<evidence type="ECO:0000313" key="6">
    <source>
        <dbReference type="Proteomes" id="UP000240883"/>
    </source>
</evidence>
<organism evidence="5 6">
    <name type="scientific">Corynespora cassiicola Philippines</name>
    <dbReference type="NCBI Taxonomy" id="1448308"/>
    <lineage>
        <taxon>Eukaryota</taxon>
        <taxon>Fungi</taxon>
        <taxon>Dikarya</taxon>
        <taxon>Ascomycota</taxon>
        <taxon>Pezizomycotina</taxon>
        <taxon>Dothideomycetes</taxon>
        <taxon>Pleosporomycetidae</taxon>
        <taxon>Pleosporales</taxon>
        <taxon>Corynesporascaceae</taxon>
        <taxon>Corynespora</taxon>
    </lineage>
</organism>
<dbReference type="Pfam" id="PF00891">
    <property type="entry name" value="Methyltransf_2"/>
    <property type="match status" value="1"/>
</dbReference>
<dbReference type="PROSITE" id="PS51683">
    <property type="entry name" value="SAM_OMT_II"/>
    <property type="match status" value="1"/>
</dbReference>
<feature type="domain" description="O-methyltransferase C-terminal" evidence="4">
    <location>
        <begin position="194"/>
        <end position="399"/>
    </location>
</feature>
<dbReference type="Gene3D" id="1.10.10.10">
    <property type="entry name" value="Winged helix-like DNA-binding domain superfamily/Winged helix DNA-binding domain"/>
    <property type="match status" value="1"/>
</dbReference>
<reference evidence="5 6" key="1">
    <citation type="journal article" date="2018" name="Front. Microbiol.">
        <title>Genome-Wide Analysis of Corynespora cassiicola Leaf Fall Disease Putative Effectors.</title>
        <authorList>
            <person name="Lopez D."/>
            <person name="Ribeiro S."/>
            <person name="Label P."/>
            <person name="Fumanal B."/>
            <person name="Venisse J.S."/>
            <person name="Kohler A."/>
            <person name="de Oliveira R.R."/>
            <person name="Labutti K."/>
            <person name="Lipzen A."/>
            <person name="Lail K."/>
            <person name="Bauer D."/>
            <person name="Ohm R.A."/>
            <person name="Barry K.W."/>
            <person name="Spatafora J."/>
            <person name="Grigoriev I.V."/>
            <person name="Martin F.M."/>
            <person name="Pujade-Renaud V."/>
        </authorList>
    </citation>
    <scope>NUCLEOTIDE SEQUENCE [LARGE SCALE GENOMIC DNA]</scope>
    <source>
        <strain evidence="5 6">Philippines</strain>
    </source>
</reference>
<dbReference type="SUPFAM" id="SSF53335">
    <property type="entry name" value="S-adenosyl-L-methionine-dependent methyltransferases"/>
    <property type="match status" value="1"/>
</dbReference>
<dbReference type="InterPro" id="IPR029063">
    <property type="entry name" value="SAM-dependent_MTases_sf"/>
</dbReference>
<dbReference type="InterPro" id="IPR016461">
    <property type="entry name" value="COMT-like"/>
</dbReference>
<dbReference type="InterPro" id="IPR001077">
    <property type="entry name" value="COMT_C"/>
</dbReference>
<evidence type="ECO:0000313" key="5">
    <source>
        <dbReference type="EMBL" id="PSN71469.1"/>
    </source>
</evidence>